<dbReference type="EMBL" id="CP036298">
    <property type="protein sequence ID" value="QDV26413.1"/>
    <property type="molecule type" value="Genomic_DNA"/>
</dbReference>
<reference evidence="1 2" key="1">
    <citation type="submission" date="2019-02" db="EMBL/GenBank/DDBJ databases">
        <title>Deep-cultivation of Planctomycetes and their phenomic and genomic characterization uncovers novel biology.</title>
        <authorList>
            <person name="Wiegand S."/>
            <person name="Jogler M."/>
            <person name="Boedeker C."/>
            <person name="Pinto D."/>
            <person name="Vollmers J."/>
            <person name="Rivas-Marin E."/>
            <person name="Kohn T."/>
            <person name="Peeters S.H."/>
            <person name="Heuer A."/>
            <person name="Rast P."/>
            <person name="Oberbeckmann S."/>
            <person name="Bunk B."/>
            <person name="Jeske O."/>
            <person name="Meyerdierks A."/>
            <person name="Storesund J.E."/>
            <person name="Kallscheuer N."/>
            <person name="Luecker S."/>
            <person name="Lage O.M."/>
            <person name="Pohl T."/>
            <person name="Merkel B.J."/>
            <person name="Hornburger P."/>
            <person name="Mueller R.-W."/>
            <person name="Bruemmer F."/>
            <person name="Labrenz M."/>
            <person name="Spormann A.M."/>
            <person name="Op den Camp H."/>
            <person name="Overmann J."/>
            <person name="Amann R."/>
            <person name="Jetten M.S.M."/>
            <person name="Mascher T."/>
            <person name="Medema M.H."/>
            <person name="Devos D.P."/>
            <person name="Kaster A.-K."/>
            <person name="Ovreas L."/>
            <person name="Rohde M."/>
            <person name="Galperin M.Y."/>
            <person name="Jogler C."/>
        </authorList>
    </citation>
    <scope>NUCLEOTIDE SEQUENCE [LARGE SCALE GENOMIC DNA]</scope>
    <source>
        <strain evidence="1 2">Q31a</strain>
    </source>
</reference>
<organism evidence="1 2">
    <name type="scientific">Aureliella helgolandensis</name>
    <dbReference type="NCBI Taxonomy" id="2527968"/>
    <lineage>
        <taxon>Bacteria</taxon>
        <taxon>Pseudomonadati</taxon>
        <taxon>Planctomycetota</taxon>
        <taxon>Planctomycetia</taxon>
        <taxon>Pirellulales</taxon>
        <taxon>Pirellulaceae</taxon>
        <taxon>Aureliella</taxon>
    </lineage>
</organism>
<name>A0A518GCW1_9BACT</name>
<dbReference type="Proteomes" id="UP000318017">
    <property type="component" value="Chromosome"/>
</dbReference>
<sequence>MNTVLNFALASNPHETLPGHAQAAVRGEQTLSWVAAIHFDVHQHLELRCRFAWDAFAFNTCVWKLNFPRAGPGSSRAHHAIFSLASQTGLERSGGWGLIVDGLGQDLLDNVPKDIGQSERTPRMGVGQLSMVEAEKMQ</sequence>
<accession>A0A518GCW1</accession>
<proteinExistence type="predicted"/>
<gene>
    <name evidence="1" type="ORF">Q31a_47870</name>
</gene>
<dbReference type="KEGG" id="ahel:Q31a_47870"/>
<protein>
    <submittedName>
        <fullName evidence="1">Uncharacterized protein</fullName>
    </submittedName>
</protein>
<evidence type="ECO:0000313" key="1">
    <source>
        <dbReference type="EMBL" id="QDV26413.1"/>
    </source>
</evidence>
<keyword evidence="2" id="KW-1185">Reference proteome</keyword>
<dbReference type="AlphaFoldDB" id="A0A518GCW1"/>
<evidence type="ECO:0000313" key="2">
    <source>
        <dbReference type="Proteomes" id="UP000318017"/>
    </source>
</evidence>